<keyword evidence="3" id="KW-0547">Nucleotide-binding</keyword>
<dbReference type="PANTHER" id="PTHR43607:SF1">
    <property type="entry name" value="H(+)-TRANSPORTING TWO-SECTOR ATPASE"/>
    <property type="match status" value="1"/>
</dbReference>
<dbReference type="GO" id="GO:0008234">
    <property type="term" value="F:cysteine-type peptidase activity"/>
    <property type="evidence" value="ECO:0007669"/>
    <property type="project" value="InterPro"/>
</dbReference>
<dbReference type="InterPro" id="IPR000668">
    <property type="entry name" value="Peptidase_C1A_C"/>
</dbReference>
<accession>A0AAV6IDQ4</accession>
<dbReference type="SUPFAM" id="SSF54001">
    <property type="entry name" value="Cysteine proteinases"/>
    <property type="match status" value="1"/>
</dbReference>
<keyword evidence="2" id="KW-0813">Transport</keyword>
<dbReference type="GO" id="GO:0000325">
    <property type="term" value="C:plant-type vacuole"/>
    <property type="evidence" value="ECO:0007669"/>
    <property type="project" value="TreeGrafter"/>
</dbReference>
<sequence length="538" mass="59545">MAIIRSLFKKALPGRFFDTVLELEFQGVKKKITMLQTWPVRSPRPVASKLAADTPLHTGQRVLDALFPSVIGGTCAIPGAFGCGKTVISQALSKDFNTDTVVYVGCGERGNEMAEVLMDFPQLTMTLPDGREESVMKRTTLVANTSNMLVASCEASIYTGHVISGITIAEYFRDMGYNGSMMADSTSRWAEALHEISGRLVEMPADSGYPAYLAARSASFYERAGKVKCLGEPERNGSATIVGAVSPPGGDFYDPVTSATLSIVQVFWGLVTKLAPRKHFPSVNWLISFSKYSTGLSKYPSQTFFRRSFATGGRMENYMKQLGIPPAFDWRKEGITIRIKDQQDTESFYAQAVATAVEYAHEIRTGEVLSVSAQELWDVGVSSDGGNVAKCFDWIVEHGISLEENYPWRGSKGSWMTLYRVNQILVHIEDFESIKVKQDFNMQQLIMKSPVVVDFACTEDYYGLKKEIYSSEKIHDSTDHALVFLGWDTTKNGEDYWIAQDSWGVEHGDGGLGRILRTGRPWFGNGGVSTLVCLPHVE</sequence>
<evidence type="ECO:0000313" key="11">
    <source>
        <dbReference type="Proteomes" id="UP000823749"/>
    </source>
</evidence>
<dbReference type="GO" id="GO:0005524">
    <property type="term" value="F:ATP binding"/>
    <property type="evidence" value="ECO:0007669"/>
    <property type="project" value="UniProtKB-KW"/>
</dbReference>
<dbReference type="PANTHER" id="PTHR43607">
    <property type="entry name" value="V-TYPE PROTON ATPASE CATALYTIC SUBUNIT A"/>
    <property type="match status" value="1"/>
</dbReference>
<dbReference type="Pfam" id="PF00112">
    <property type="entry name" value="Peptidase_C1"/>
    <property type="match status" value="1"/>
</dbReference>
<dbReference type="InterPro" id="IPR020003">
    <property type="entry name" value="ATPase_a/bsu_AS"/>
</dbReference>
<dbReference type="InterPro" id="IPR000194">
    <property type="entry name" value="ATPase_F1/V1/A1_a/bsu_nucl-bd"/>
</dbReference>
<dbReference type="PROSITE" id="PS00152">
    <property type="entry name" value="ATPASE_ALPHA_BETA"/>
    <property type="match status" value="1"/>
</dbReference>
<name>A0AAV6IDQ4_9ERIC</name>
<dbReference type="EMBL" id="JACTNZ010000011">
    <property type="protein sequence ID" value="KAG5525474.1"/>
    <property type="molecule type" value="Genomic_DNA"/>
</dbReference>
<dbReference type="Gene3D" id="3.40.50.300">
    <property type="entry name" value="P-loop containing nucleotide triphosphate hydrolases"/>
    <property type="match status" value="1"/>
</dbReference>
<evidence type="ECO:0000256" key="4">
    <source>
        <dbReference type="ARBA" id="ARBA00022781"/>
    </source>
</evidence>
<proteinExistence type="inferred from homology"/>
<evidence type="ECO:0000313" key="10">
    <source>
        <dbReference type="EMBL" id="KAG5525474.1"/>
    </source>
</evidence>
<evidence type="ECO:0000256" key="2">
    <source>
        <dbReference type="ARBA" id="ARBA00022448"/>
    </source>
</evidence>
<keyword evidence="5" id="KW-0067">ATP-binding</keyword>
<reference evidence="10" key="1">
    <citation type="submission" date="2020-08" db="EMBL/GenBank/DDBJ databases">
        <title>Plant Genome Project.</title>
        <authorList>
            <person name="Zhang R.-G."/>
        </authorList>
    </citation>
    <scope>NUCLEOTIDE SEQUENCE</scope>
    <source>
        <strain evidence="10">WSP0</strain>
        <tissue evidence="10">Leaf</tissue>
    </source>
</reference>
<dbReference type="InterPro" id="IPR027417">
    <property type="entry name" value="P-loop_NTPase"/>
</dbReference>
<dbReference type="GO" id="GO:0046961">
    <property type="term" value="F:proton-transporting ATPase activity, rotational mechanism"/>
    <property type="evidence" value="ECO:0007669"/>
    <property type="project" value="InterPro"/>
</dbReference>
<keyword evidence="4" id="KW-0375">Hydrogen ion transport</keyword>
<protein>
    <recommendedName>
        <fullName evidence="9">Peptidase C1A papain C-terminal domain-containing protein</fullName>
    </recommendedName>
</protein>
<comment type="caution">
    <text evidence="10">The sequence shown here is derived from an EMBL/GenBank/DDBJ whole genome shotgun (WGS) entry which is preliminary data.</text>
</comment>
<evidence type="ECO:0000259" key="9">
    <source>
        <dbReference type="SMART" id="SM00645"/>
    </source>
</evidence>
<evidence type="ECO:0000256" key="6">
    <source>
        <dbReference type="ARBA" id="ARBA00022967"/>
    </source>
</evidence>
<keyword evidence="7" id="KW-0406">Ion transport</keyword>
<evidence type="ECO:0000256" key="5">
    <source>
        <dbReference type="ARBA" id="ARBA00022840"/>
    </source>
</evidence>
<dbReference type="InterPro" id="IPR038765">
    <property type="entry name" value="Papain-like_cys_pep_sf"/>
</dbReference>
<keyword evidence="11" id="KW-1185">Reference proteome</keyword>
<dbReference type="Gene3D" id="3.90.70.10">
    <property type="entry name" value="Cysteine proteinases"/>
    <property type="match status" value="1"/>
</dbReference>
<dbReference type="GO" id="GO:0046034">
    <property type="term" value="P:ATP metabolic process"/>
    <property type="evidence" value="ECO:0007669"/>
    <property type="project" value="InterPro"/>
</dbReference>
<evidence type="ECO:0000256" key="7">
    <source>
        <dbReference type="ARBA" id="ARBA00023065"/>
    </source>
</evidence>
<evidence type="ECO:0000256" key="8">
    <source>
        <dbReference type="ARBA" id="ARBA00048383"/>
    </source>
</evidence>
<dbReference type="CDD" id="cd01134">
    <property type="entry name" value="V_A-ATPase_A"/>
    <property type="match status" value="1"/>
</dbReference>
<dbReference type="GO" id="GO:0006508">
    <property type="term" value="P:proteolysis"/>
    <property type="evidence" value="ECO:0007669"/>
    <property type="project" value="InterPro"/>
</dbReference>
<keyword evidence="6" id="KW-1278">Translocase</keyword>
<dbReference type="SMART" id="SM00645">
    <property type="entry name" value="Pept_C1"/>
    <property type="match status" value="1"/>
</dbReference>
<comment type="similarity">
    <text evidence="1">Belongs to the ATPase alpha/beta chains family.</text>
</comment>
<dbReference type="Proteomes" id="UP000823749">
    <property type="component" value="Chromosome 11"/>
</dbReference>
<dbReference type="SUPFAM" id="SSF52540">
    <property type="entry name" value="P-loop containing nucleoside triphosphate hydrolases"/>
    <property type="match status" value="1"/>
</dbReference>
<evidence type="ECO:0000256" key="1">
    <source>
        <dbReference type="ARBA" id="ARBA00008936"/>
    </source>
</evidence>
<feature type="domain" description="Peptidase C1A papain C-terminal" evidence="9">
    <location>
        <begin position="324"/>
        <end position="536"/>
    </location>
</feature>
<organism evidence="10 11">
    <name type="scientific">Rhododendron griersonianum</name>
    <dbReference type="NCBI Taxonomy" id="479676"/>
    <lineage>
        <taxon>Eukaryota</taxon>
        <taxon>Viridiplantae</taxon>
        <taxon>Streptophyta</taxon>
        <taxon>Embryophyta</taxon>
        <taxon>Tracheophyta</taxon>
        <taxon>Spermatophyta</taxon>
        <taxon>Magnoliopsida</taxon>
        <taxon>eudicotyledons</taxon>
        <taxon>Gunneridae</taxon>
        <taxon>Pentapetalae</taxon>
        <taxon>asterids</taxon>
        <taxon>Ericales</taxon>
        <taxon>Ericaceae</taxon>
        <taxon>Ericoideae</taxon>
        <taxon>Rhodoreae</taxon>
        <taxon>Rhododendron</taxon>
    </lineage>
</organism>
<gene>
    <name evidence="10" type="ORF">RHGRI_031952</name>
</gene>
<dbReference type="Pfam" id="PF00006">
    <property type="entry name" value="ATP-synt_ab"/>
    <property type="match status" value="1"/>
</dbReference>
<evidence type="ECO:0000256" key="3">
    <source>
        <dbReference type="ARBA" id="ARBA00022741"/>
    </source>
</evidence>
<dbReference type="InterPro" id="IPR022878">
    <property type="entry name" value="V-ATPase_asu"/>
</dbReference>
<comment type="catalytic activity">
    <reaction evidence="8">
        <text>ATP + H2O + 4 H(+)(in) = ADP + phosphate + 5 H(+)(out)</text>
        <dbReference type="Rhea" id="RHEA:57720"/>
        <dbReference type="ChEBI" id="CHEBI:15377"/>
        <dbReference type="ChEBI" id="CHEBI:15378"/>
        <dbReference type="ChEBI" id="CHEBI:30616"/>
        <dbReference type="ChEBI" id="CHEBI:43474"/>
        <dbReference type="ChEBI" id="CHEBI:456216"/>
        <dbReference type="EC" id="7.1.2.2"/>
    </reaction>
</comment>
<dbReference type="AlphaFoldDB" id="A0AAV6IDQ4"/>